<feature type="transmembrane region" description="Helical" evidence="10">
    <location>
        <begin position="168"/>
        <end position="186"/>
    </location>
</feature>
<keyword evidence="4" id="KW-1003">Cell membrane</keyword>
<evidence type="ECO:0000313" key="12">
    <source>
        <dbReference type="EMBL" id="MBM9509344.1"/>
    </source>
</evidence>
<dbReference type="PANTHER" id="PTHR42718">
    <property type="entry name" value="MAJOR FACILITATOR SUPERFAMILY MULTIDRUG TRANSPORTER MFSC"/>
    <property type="match status" value="1"/>
</dbReference>
<keyword evidence="3" id="KW-0813">Transport</keyword>
<evidence type="ECO:0000256" key="9">
    <source>
        <dbReference type="SAM" id="MobiDB-lite"/>
    </source>
</evidence>
<gene>
    <name evidence="12" type="ORF">ITX44_33320</name>
</gene>
<reference evidence="12 13" key="1">
    <citation type="submission" date="2021-01" db="EMBL/GenBank/DDBJ databases">
        <title>Streptomyces acididurans sp. nov., isolated from a peat swamp forest soil.</title>
        <authorList>
            <person name="Chantavorakit T."/>
            <person name="Duangmal K."/>
        </authorList>
    </citation>
    <scope>NUCLEOTIDE SEQUENCE [LARGE SCALE GENOMIC DNA]</scope>
    <source>
        <strain evidence="12 13">KK5PA1</strain>
    </source>
</reference>
<dbReference type="RefSeq" id="WP_205362268.1">
    <property type="nucleotide sequence ID" value="NZ_JADKYB010000024.1"/>
</dbReference>
<evidence type="ECO:0000259" key="11">
    <source>
        <dbReference type="PROSITE" id="PS50850"/>
    </source>
</evidence>
<feature type="domain" description="Major facilitator superfamily (MFS) profile" evidence="11">
    <location>
        <begin position="12"/>
        <end position="457"/>
    </location>
</feature>
<evidence type="ECO:0000256" key="5">
    <source>
        <dbReference type="ARBA" id="ARBA00022692"/>
    </source>
</evidence>
<sequence>MPGRRIDQRLVVPVMFVATFFLVVMDGAITTVALPSIAHQFGVSAAGSDSVAVVYPVCVGITIPLSGWLGDRFGGKPVLIGAMGLFTVASALCGIAGSLGQLTLYRGLQGLAGGLLTPVAAAMLFRTFTPAERVRASRVMTIPQQIAPAVAPMLGGVLVDSLSWRWVFYVNLPFGVAACLFGLLFLDNSRQPGPGKLDIPGLVLSAAAMSLLMYGVCEGARQGWSSPVIAGSLAAAAVLVVATIVVELRTPAPALRLRLFKDALFRDTKVIGLIGVVPFMGAMYAAPLFIQEAQGGSALHSGTSTFTEAIGVLLTVQVASRFYDRVGPRLIIAGGLLCVTVVLGFMTSVDAGTGAWAMRLYMFLLGLGMGAVFMPVTVASFSTIPKEDVGQASTLTSVITQLGMALAPALVATLLIAGTPHGLHTAPPSTYRTVYLVLAVMCAVATLFTLKLHDAPARNDPPPPRSPRVQRVSRRRRAGAAAEAGGPQG</sequence>
<keyword evidence="7 10" id="KW-0472">Membrane</keyword>
<feature type="transmembrane region" description="Helical" evidence="10">
    <location>
        <begin position="270"/>
        <end position="290"/>
    </location>
</feature>
<dbReference type="EMBL" id="JADKYB010000024">
    <property type="protein sequence ID" value="MBM9509344.1"/>
    <property type="molecule type" value="Genomic_DNA"/>
</dbReference>
<comment type="caution">
    <text evidence="12">The sequence shown here is derived from an EMBL/GenBank/DDBJ whole genome shotgun (WGS) entry which is preliminary data.</text>
</comment>
<feature type="transmembrane region" description="Helical" evidence="10">
    <location>
        <begin position="361"/>
        <end position="382"/>
    </location>
</feature>
<evidence type="ECO:0000256" key="1">
    <source>
        <dbReference type="ARBA" id="ARBA00004651"/>
    </source>
</evidence>
<evidence type="ECO:0000256" key="8">
    <source>
        <dbReference type="ARBA" id="ARBA00023251"/>
    </source>
</evidence>
<comment type="similarity">
    <text evidence="2">Belongs to the major facilitator superfamily. EmrB family.</text>
</comment>
<dbReference type="PANTHER" id="PTHR42718:SF9">
    <property type="entry name" value="MAJOR FACILITATOR SUPERFAMILY MULTIDRUG TRANSPORTER MFSC"/>
    <property type="match status" value="1"/>
</dbReference>
<evidence type="ECO:0000256" key="7">
    <source>
        <dbReference type="ARBA" id="ARBA00023136"/>
    </source>
</evidence>
<evidence type="ECO:0000256" key="3">
    <source>
        <dbReference type="ARBA" id="ARBA00022448"/>
    </source>
</evidence>
<dbReference type="InterPro" id="IPR036259">
    <property type="entry name" value="MFS_trans_sf"/>
</dbReference>
<evidence type="ECO:0000256" key="6">
    <source>
        <dbReference type="ARBA" id="ARBA00022989"/>
    </source>
</evidence>
<feature type="transmembrane region" description="Helical" evidence="10">
    <location>
        <begin position="12"/>
        <end position="38"/>
    </location>
</feature>
<dbReference type="NCBIfam" id="TIGR00711">
    <property type="entry name" value="efflux_EmrB"/>
    <property type="match status" value="1"/>
</dbReference>
<protein>
    <submittedName>
        <fullName evidence="12">DHA2 family efflux MFS transporter permease subunit</fullName>
    </submittedName>
</protein>
<dbReference type="SUPFAM" id="SSF103473">
    <property type="entry name" value="MFS general substrate transporter"/>
    <property type="match status" value="1"/>
</dbReference>
<keyword evidence="5 10" id="KW-0812">Transmembrane</keyword>
<keyword evidence="8" id="KW-0046">Antibiotic resistance</keyword>
<feature type="transmembrane region" description="Helical" evidence="10">
    <location>
        <begin position="77"/>
        <end position="99"/>
    </location>
</feature>
<evidence type="ECO:0000256" key="10">
    <source>
        <dbReference type="SAM" id="Phobius"/>
    </source>
</evidence>
<dbReference type="InterPro" id="IPR004638">
    <property type="entry name" value="EmrB-like"/>
</dbReference>
<organism evidence="12 13">
    <name type="scientific">Actinacidiphila acididurans</name>
    <dbReference type="NCBI Taxonomy" id="2784346"/>
    <lineage>
        <taxon>Bacteria</taxon>
        <taxon>Bacillati</taxon>
        <taxon>Actinomycetota</taxon>
        <taxon>Actinomycetes</taxon>
        <taxon>Kitasatosporales</taxon>
        <taxon>Streptomycetaceae</taxon>
        <taxon>Actinacidiphila</taxon>
    </lineage>
</organism>
<feature type="transmembrane region" description="Helical" evidence="10">
    <location>
        <begin position="105"/>
        <end position="125"/>
    </location>
</feature>
<feature type="transmembrane region" description="Helical" evidence="10">
    <location>
        <begin position="330"/>
        <end position="349"/>
    </location>
</feature>
<dbReference type="InterPro" id="IPR020846">
    <property type="entry name" value="MFS_dom"/>
</dbReference>
<dbReference type="InterPro" id="IPR011701">
    <property type="entry name" value="MFS"/>
</dbReference>
<feature type="transmembrane region" description="Helical" evidence="10">
    <location>
        <begin position="198"/>
        <end position="216"/>
    </location>
</feature>
<dbReference type="Pfam" id="PF07690">
    <property type="entry name" value="MFS_1"/>
    <property type="match status" value="1"/>
</dbReference>
<feature type="compositionally biased region" description="Low complexity" evidence="9">
    <location>
        <begin position="479"/>
        <end position="489"/>
    </location>
</feature>
<feature type="transmembrane region" description="Helical" evidence="10">
    <location>
        <begin position="228"/>
        <end position="249"/>
    </location>
</feature>
<name>A0ABS2U163_9ACTN</name>
<keyword evidence="13" id="KW-1185">Reference proteome</keyword>
<proteinExistence type="inferred from homology"/>
<feature type="transmembrane region" description="Helical" evidence="10">
    <location>
        <begin position="302"/>
        <end position="323"/>
    </location>
</feature>
<evidence type="ECO:0000313" key="13">
    <source>
        <dbReference type="Proteomes" id="UP000749040"/>
    </source>
</evidence>
<dbReference type="Gene3D" id="1.20.1720.10">
    <property type="entry name" value="Multidrug resistance protein D"/>
    <property type="match status" value="1"/>
</dbReference>
<dbReference type="Gene3D" id="1.20.1250.20">
    <property type="entry name" value="MFS general substrate transporter like domains"/>
    <property type="match status" value="1"/>
</dbReference>
<keyword evidence="6 10" id="KW-1133">Transmembrane helix</keyword>
<feature type="region of interest" description="Disordered" evidence="9">
    <location>
        <begin position="454"/>
        <end position="489"/>
    </location>
</feature>
<feature type="transmembrane region" description="Helical" evidence="10">
    <location>
        <begin position="429"/>
        <end position="450"/>
    </location>
</feature>
<dbReference type="Proteomes" id="UP000749040">
    <property type="component" value="Unassembled WGS sequence"/>
</dbReference>
<accession>A0ABS2U163</accession>
<comment type="subcellular location">
    <subcellularLocation>
        <location evidence="1">Cell membrane</location>
        <topology evidence="1">Multi-pass membrane protein</topology>
    </subcellularLocation>
</comment>
<feature type="transmembrane region" description="Helical" evidence="10">
    <location>
        <begin position="394"/>
        <end position="417"/>
    </location>
</feature>
<evidence type="ECO:0000256" key="2">
    <source>
        <dbReference type="ARBA" id="ARBA00008537"/>
    </source>
</evidence>
<evidence type="ECO:0000256" key="4">
    <source>
        <dbReference type="ARBA" id="ARBA00022475"/>
    </source>
</evidence>
<dbReference type="PROSITE" id="PS50850">
    <property type="entry name" value="MFS"/>
    <property type="match status" value="1"/>
</dbReference>